<keyword evidence="1" id="KW-0472">Membrane</keyword>
<accession>A0A3L7ZVD3</accession>
<feature type="transmembrane region" description="Helical" evidence="1">
    <location>
        <begin position="226"/>
        <end position="255"/>
    </location>
</feature>
<protein>
    <submittedName>
        <fullName evidence="2">O-antigen polysaccharide polymerase Wzy</fullName>
    </submittedName>
</protein>
<evidence type="ECO:0000313" key="4">
    <source>
        <dbReference type="Proteomes" id="UP000278164"/>
    </source>
</evidence>
<gene>
    <name evidence="2" type="ORF">D7V78_07020</name>
    <name evidence="3" type="ORF">E5342_11535</name>
</gene>
<name>A0A3L7ZVD3_PARDI</name>
<keyword evidence="1" id="KW-0812">Transmembrane</keyword>
<feature type="transmembrane region" description="Helical" evidence="1">
    <location>
        <begin position="66"/>
        <end position="84"/>
    </location>
</feature>
<feature type="transmembrane region" description="Helical" evidence="1">
    <location>
        <begin position="430"/>
        <end position="451"/>
    </location>
</feature>
<feature type="transmembrane region" description="Helical" evidence="1">
    <location>
        <begin position="112"/>
        <end position="132"/>
    </location>
</feature>
<feature type="transmembrane region" description="Helical" evidence="1">
    <location>
        <begin position="297"/>
        <end position="318"/>
    </location>
</feature>
<feature type="transmembrane region" description="Helical" evidence="1">
    <location>
        <begin position="401"/>
        <end position="418"/>
    </location>
</feature>
<feature type="transmembrane region" description="Helical" evidence="1">
    <location>
        <begin position="457"/>
        <end position="476"/>
    </location>
</feature>
<dbReference type="Proteomes" id="UP000278164">
    <property type="component" value="Unassembled WGS sequence"/>
</dbReference>
<evidence type="ECO:0000313" key="5">
    <source>
        <dbReference type="Proteomes" id="UP000310032"/>
    </source>
</evidence>
<dbReference type="EMBL" id="RAYI01000011">
    <property type="protein sequence ID" value="RLT73980.1"/>
    <property type="molecule type" value="Genomic_DNA"/>
</dbReference>
<proteinExistence type="predicted"/>
<evidence type="ECO:0000313" key="2">
    <source>
        <dbReference type="EMBL" id="RLT73980.1"/>
    </source>
</evidence>
<keyword evidence="1" id="KW-1133">Transmembrane helix</keyword>
<reference evidence="3 5" key="2">
    <citation type="submission" date="2019-04" db="EMBL/GenBank/DDBJ databases">
        <title>Microbes associate with the intestines of laboratory mice.</title>
        <authorList>
            <person name="Navarre W."/>
            <person name="Wong E."/>
            <person name="Huang K."/>
            <person name="Tropini C."/>
            <person name="Ng K."/>
            <person name="Yu B."/>
        </authorList>
    </citation>
    <scope>NUCLEOTIDE SEQUENCE [LARGE SCALE GENOMIC DNA]</scope>
    <source>
        <strain evidence="3 5">NM39_I3</strain>
    </source>
</reference>
<dbReference type="Pfam" id="PF14296">
    <property type="entry name" value="O-ag_pol_Wzy"/>
    <property type="match status" value="1"/>
</dbReference>
<feature type="transmembrane region" description="Helical" evidence="1">
    <location>
        <begin position="197"/>
        <end position="214"/>
    </location>
</feature>
<dbReference type="InterPro" id="IPR029468">
    <property type="entry name" value="O-ag_pol_Wzy"/>
</dbReference>
<evidence type="ECO:0000313" key="3">
    <source>
        <dbReference type="EMBL" id="TGY56744.1"/>
    </source>
</evidence>
<evidence type="ECO:0000256" key="1">
    <source>
        <dbReference type="SAM" id="Phobius"/>
    </source>
</evidence>
<dbReference type="RefSeq" id="WP_121735604.1">
    <property type="nucleotide sequence ID" value="NZ_QXXG01000009.1"/>
</dbReference>
<feature type="transmembrane region" description="Helical" evidence="1">
    <location>
        <begin position="144"/>
        <end position="166"/>
    </location>
</feature>
<sequence length="487" mass="57981">MIYRDKKFFVKATMSQLLILLFALICYCSMDLESFYTKTVFEISYLLVMIQAFYVQRRLHEDWKNISNLFLFFFFFFLGNRFLFDLVSDEYNVCYFEFFLNRMVNVAVVNRALFNLIIAVCSYTIGTIWWISRKQGRRNEKIPYLSVAGLMSQKTVYLMLFIGFVFKGYYSYQTYQALLTQGYLQYFIGGFDINRNLLMMFLEAFYEIAIFILISQKERLNKIDILLIIVYVIMSLATGQRGFAMLSFVFILFYMYKLGRIKLGFTAIVVLGIVLFVVASSMSYIRGGKEFSMEEIMNAFFDFFYGQSISITVLVATIDYENYIDFSFWDLFGHIRYLLTYYWDKLTFQFERPVDALTLQAEEYKWYGQYISSITNQDMFYRGLGLGSSYMGQFYAVGKEYMQLLGGVFVGYLVEFLYDKVCLPHFLKRFWAFHALTIIVFISRANLFEFINMQWHVYVVSVLLYIYFIHLNRILYRRTNNKCSKYV</sequence>
<dbReference type="AlphaFoldDB" id="A0A3L7ZVD3"/>
<feature type="transmembrane region" description="Helical" evidence="1">
    <location>
        <begin position="261"/>
        <end position="285"/>
    </location>
</feature>
<dbReference type="EMBL" id="SRYM01000032">
    <property type="protein sequence ID" value="TGY56744.1"/>
    <property type="molecule type" value="Genomic_DNA"/>
</dbReference>
<comment type="caution">
    <text evidence="2">The sequence shown here is derived from an EMBL/GenBank/DDBJ whole genome shotgun (WGS) entry which is preliminary data.</text>
</comment>
<dbReference type="Proteomes" id="UP000310032">
    <property type="component" value="Unassembled WGS sequence"/>
</dbReference>
<organism evidence="2 4">
    <name type="scientific">Parabacteroides distasonis</name>
    <dbReference type="NCBI Taxonomy" id="823"/>
    <lineage>
        <taxon>Bacteria</taxon>
        <taxon>Pseudomonadati</taxon>
        <taxon>Bacteroidota</taxon>
        <taxon>Bacteroidia</taxon>
        <taxon>Bacteroidales</taxon>
        <taxon>Tannerellaceae</taxon>
        <taxon>Parabacteroides</taxon>
    </lineage>
</organism>
<feature type="transmembrane region" description="Helical" evidence="1">
    <location>
        <begin position="12"/>
        <end position="30"/>
    </location>
</feature>
<feature type="transmembrane region" description="Helical" evidence="1">
    <location>
        <begin position="36"/>
        <end position="54"/>
    </location>
</feature>
<reference evidence="2 4" key="1">
    <citation type="submission" date="2018-09" db="EMBL/GenBank/DDBJ databases">
        <title>Murine metabolic-syndrome-specific gut microbial biobank.</title>
        <authorList>
            <person name="Liu C."/>
        </authorList>
    </citation>
    <scope>NUCLEOTIDE SEQUENCE [LARGE SCALE GENOMIC DNA]</scope>
    <source>
        <strain evidence="2 4">8-P5</strain>
    </source>
</reference>